<organism evidence="10 11">
    <name type="scientific">Nocardioides baekrokdamisoli</name>
    <dbReference type="NCBI Taxonomy" id="1804624"/>
    <lineage>
        <taxon>Bacteria</taxon>
        <taxon>Bacillati</taxon>
        <taxon>Actinomycetota</taxon>
        <taxon>Actinomycetes</taxon>
        <taxon>Propionibacteriales</taxon>
        <taxon>Nocardioidaceae</taxon>
        <taxon>Nocardioides</taxon>
    </lineage>
</organism>
<evidence type="ECO:0000259" key="9">
    <source>
        <dbReference type="Pfam" id="PF01648"/>
    </source>
</evidence>
<evidence type="ECO:0000256" key="7">
    <source>
        <dbReference type="ARBA" id="ARBA00023160"/>
    </source>
</evidence>
<dbReference type="RefSeq" id="WP_125569269.1">
    <property type="nucleotide sequence ID" value="NZ_AP019307.1"/>
</dbReference>
<proteinExistence type="inferred from homology"/>
<feature type="binding site" evidence="8">
    <location>
        <position position="21"/>
    </location>
    <ligand>
        <name>Mg(2+)</name>
        <dbReference type="ChEBI" id="CHEBI:18420"/>
    </ligand>
</feature>
<gene>
    <name evidence="8" type="primary">acpS</name>
    <name evidence="10" type="ORF">Back2_21670</name>
</gene>
<sequence length="170" mass="18031">MPLTAFSPEAIDGHVVGVGLDVVDVASFAEQLALPGSRFSTFFRTGERAEIAARGGGAEHWAARWAAKEALIKAWSTLFYGRPPILADDSLGLVEVVSDGWGRPRLATHGALRLELSDYEIQVSLSHDGPIAAAYVVLSAACRYAPSSRLSSVTASACSCPSRTEKLSIE</sequence>
<keyword evidence="5 8" id="KW-0460">Magnesium</keyword>
<dbReference type="GO" id="GO:0006633">
    <property type="term" value="P:fatty acid biosynthetic process"/>
    <property type="evidence" value="ECO:0007669"/>
    <property type="project" value="UniProtKB-UniRule"/>
</dbReference>
<dbReference type="Gene3D" id="3.90.470.20">
    <property type="entry name" value="4'-phosphopantetheinyl transferase domain"/>
    <property type="match status" value="1"/>
</dbReference>
<keyword evidence="8" id="KW-0963">Cytoplasm</keyword>
<keyword evidence="7 8" id="KW-0275">Fatty acid biosynthesis</keyword>
<dbReference type="InterPro" id="IPR004568">
    <property type="entry name" value="Ppantetheine-prot_Trfase_dom"/>
</dbReference>
<dbReference type="GO" id="GO:0008897">
    <property type="term" value="F:holo-[acyl-carrier-protein] synthase activity"/>
    <property type="evidence" value="ECO:0007669"/>
    <property type="project" value="UniProtKB-UniRule"/>
</dbReference>
<comment type="catalytic activity">
    <reaction evidence="8">
        <text>apo-[ACP] + CoA = holo-[ACP] + adenosine 3',5'-bisphosphate + H(+)</text>
        <dbReference type="Rhea" id="RHEA:12068"/>
        <dbReference type="Rhea" id="RHEA-COMP:9685"/>
        <dbReference type="Rhea" id="RHEA-COMP:9690"/>
        <dbReference type="ChEBI" id="CHEBI:15378"/>
        <dbReference type="ChEBI" id="CHEBI:29999"/>
        <dbReference type="ChEBI" id="CHEBI:57287"/>
        <dbReference type="ChEBI" id="CHEBI:58343"/>
        <dbReference type="ChEBI" id="CHEBI:64479"/>
        <dbReference type="EC" id="2.7.8.7"/>
    </reaction>
</comment>
<dbReference type="NCBIfam" id="TIGR00556">
    <property type="entry name" value="pantethn_trn"/>
    <property type="match status" value="1"/>
</dbReference>
<evidence type="ECO:0000313" key="10">
    <source>
        <dbReference type="EMBL" id="BBH17880.1"/>
    </source>
</evidence>
<reference evidence="10 11" key="1">
    <citation type="submission" date="2018-11" db="EMBL/GenBank/DDBJ databases">
        <title>Complete genome sequence of Nocardioides baekrokdamisoli strain KCTC 39748.</title>
        <authorList>
            <person name="Kang S.W."/>
            <person name="Lee K.C."/>
            <person name="Kim K.K."/>
            <person name="Kim J.S."/>
            <person name="Kim D.S."/>
            <person name="Ko S.H."/>
            <person name="Yang S.H."/>
            <person name="Shin Y.K."/>
            <person name="Lee J.S."/>
        </authorList>
    </citation>
    <scope>NUCLEOTIDE SEQUENCE [LARGE SCALE GENOMIC DNA]</scope>
    <source>
        <strain evidence="10 11">KCTC 39748</strain>
    </source>
</reference>
<comment type="cofactor">
    <cofactor evidence="8">
        <name>Mg(2+)</name>
        <dbReference type="ChEBI" id="CHEBI:18420"/>
    </cofactor>
</comment>
<evidence type="ECO:0000256" key="4">
    <source>
        <dbReference type="ARBA" id="ARBA00022832"/>
    </source>
</evidence>
<evidence type="ECO:0000256" key="8">
    <source>
        <dbReference type="HAMAP-Rule" id="MF_00101"/>
    </source>
</evidence>
<dbReference type="KEGG" id="nbe:Back2_21670"/>
<dbReference type="GO" id="GO:0000287">
    <property type="term" value="F:magnesium ion binding"/>
    <property type="evidence" value="ECO:0007669"/>
    <property type="project" value="UniProtKB-UniRule"/>
</dbReference>
<keyword evidence="11" id="KW-1185">Reference proteome</keyword>
<keyword evidence="2 8" id="KW-0808">Transferase</keyword>
<feature type="binding site" evidence="8">
    <location>
        <position position="69"/>
    </location>
    <ligand>
        <name>Mg(2+)</name>
        <dbReference type="ChEBI" id="CHEBI:18420"/>
    </ligand>
</feature>
<name>A0A3G9IFQ2_9ACTN</name>
<dbReference type="EC" id="2.7.8.7" evidence="8"/>
<accession>A0A3G9IFQ2</accession>
<keyword evidence="6 8" id="KW-0443">Lipid metabolism</keyword>
<protein>
    <recommendedName>
        <fullName evidence="8">Holo-[acyl-carrier-protein] synthase</fullName>
        <shortName evidence="8">Holo-ACP synthase</shortName>
        <ecNumber evidence="8">2.7.8.7</ecNumber>
    </recommendedName>
    <alternativeName>
        <fullName evidence="8">4'-phosphopantetheinyl transferase AcpS</fullName>
    </alternativeName>
</protein>
<evidence type="ECO:0000256" key="5">
    <source>
        <dbReference type="ARBA" id="ARBA00022842"/>
    </source>
</evidence>
<dbReference type="InterPro" id="IPR008278">
    <property type="entry name" value="4-PPantetheinyl_Trfase_dom"/>
</dbReference>
<keyword evidence="1 8" id="KW-0444">Lipid biosynthesis</keyword>
<feature type="domain" description="4'-phosphopantetheinyl transferase" evidence="9">
    <location>
        <begin position="17"/>
        <end position="112"/>
    </location>
</feature>
<dbReference type="Proteomes" id="UP000271573">
    <property type="component" value="Chromosome"/>
</dbReference>
<keyword evidence="4 8" id="KW-0276">Fatty acid metabolism</keyword>
<dbReference type="SUPFAM" id="SSF56214">
    <property type="entry name" value="4'-phosphopantetheinyl transferase"/>
    <property type="match status" value="1"/>
</dbReference>
<dbReference type="Pfam" id="PF01648">
    <property type="entry name" value="ACPS"/>
    <property type="match status" value="1"/>
</dbReference>
<dbReference type="GO" id="GO:0005737">
    <property type="term" value="C:cytoplasm"/>
    <property type="evidence" value="ECO:0007669"/>
    <property type="project" value="UniProtKB-SubCell"/>
</dbReference>
<dbReference type="NCBIfam" id="NF000831">
    <property type="entry name" value="PRK00070.3-1"/>
    <property type="match status" value="1"/>
</dbReference>
<evidence type="ECO:0000256" key="2">
    <source>
        <dbReference type="ARBA" id="ARBA00022679"/>
    </source>
</evidence>
<keyword evidence="3 8" id="KW-0479">Metal-binding</keyword>
<dbReference type="EMBL" id="AP019307">
    <property type="protein sequence ID" value="BBH17880.1"/>
    <property type="molecule type" value="Genomic_DNA"/>
</dbReference>
<evidence type="ECO:0000256" key="3">
    <source>
        <dbReference type="ARBA" id="ARBA00022723"/>
    </source>
</evidence>
<evidence type="ECO:0000256" key="6">
    <source>
        <dbReference type="ARBA" id="ARBA00023098"/>
    </source>
</evidence>
<dbReference type="InterPro" id="IPR002582">
    <property type="entry name" value="ACPS"/>
</dbReference>
<dbReference type="AlphaFoldDB" id="A0A3G9IFQ2"/>
<dbReference type="OrthoDB" id="517356at2"/>
<evidence type="ECO:0000256" key="1">
    <source>
        <dbReference type="ARBA" id="ARBA00022516"/>
    </source>
</evidence>
<comment type="subcellular location">
    <subcellularLocation>
        <location evidence="8">Cytoplasm</location>
    </subcellularLocation>
</comment>
<comment type="similarity">
    <text evidence="8">Belongs to the P-Pant transferase superfamily. AcpS family.</text>
</comment>
<comment type="function">
    <text evidence="8">Transfers the 4'-phosphopantetheine moiety from coenzyme A to a Ser of acyl-carrier-protein.</text>
</comment>
<dbReference type="InterPro" id="IPR037143">
    <property type="entry name" value="4-PPantetheinyl_Trfase_dom_sf"/>
</dbReference>
<evidence type="ECO:0000313" key="11">
    <source>
        <dbReference type="Proteomes" id="UP000271573"/>
    </source>
</evidence>
<dbReference type="HAMAP" id="MF_00101">
    <property type="entry name" value="AcpS"/>
    <property type="match status" value="1"/>
</dbReference>